<dbReference type="RefSeq" id="WP_343788411.1">
    <property type="nucleotide sequence ID" value="NZ_BAAAFH010000022.1"/>
</dbReference>
<evidence type="ECO:0000313" key="3">
    <source>
        <dbReference type="Proteomes" id="UP001501126"/>
    </source>
</evidence>
<proteinExistence type="predicted"/>
<reference evidence="3" key="1">
    <citation type="journal article" date="2019" name="Int. J. Syst. Evol. Microbiol.">
        <title>The Global Catalogue of Microorganisms (GCM) 10K type strain sequencing project: providing services to taxonomists for standard genome sequencing and annotation.</title>
        <authorList>
            <consortium name="The Broad Institute Genomics Platform"/>
            <consortium name="The Broad Institute Genome Sequencing Center for Infectious Disease"/>
            <person name="Wu L."/>
            <person name="Ma J."/>
        </authorList>
    </citation>
    <scope>NUCLEOTIDE SEQUENCE [LARGE SCALE GENOMIC DNA]</scope>
    <source>
        <strain evidence="3">JCM 16083</strain>
    </source>
</reference>
<organism evidence="2 3">
    <name type="scientific">Wandonia haliotis</name>
    <dbReference type="NCBI Taxonomy" id="574963"/>
    <lineage>
        <taxon>Bacteria</taxon>
        <taxon>Pseudomonadati</taxon>
        <taxon>Bacteroidota</taxon>
        <taxon>Flavobacteriia</taxon>
        <taxon>Flavobacteriales</taxon>
        <taxon>Crocinitomicaceae</taxon>
        <taxon>Wandonia</taxon>
    </lineage>
</organism>
<evidence type="ECO:0000256" key="1">
    <source>
        <dbReference type="SAM" id="SignalP"/>
    </source>
</evidence>
<dbReference type="Proteomes" id="UP001501126">
    <property type="component" value="Unassembled WGS sequence"/>
</dbReference>
<feature type="signal peptide" evidence="1">
    <location>
        <begin position="1"/>
        <end position="21"/>
    </location>
</feature>
<gene>
    <name evidence="2" type="ORF">GCM10009118_25690</name>
</gene>
<feature type="chain" id="PRO_5045706608" evidence="1">
    <location>
        <begin position="22"/>
        <end position="122"/>
    </location>
</feature>
<keyword evidence="3" id="KW-1185">Reference proteome</keyword>
<sequence>MKQLILVIVSLLVVTSTFSQKTDCEKIRTGIFYANTGSKKGLPSISVERTETTQKEIIEGEEAVLYDLKWIDSCKFVLEHTEGEDKIRIVVTITKIRKKYYEYTATRLGFPLVTGRMYLEKR</sequence>
<protein>
    <submittedName>
        <fullName evidence="2">Uncharacterized protein</fullName>
    </submittedName>
</protein>
<evidence type="ECO:0000313" key="2">
    <source>
        <dbReference type="EMBL" id="GAA0876159.1"/>
    </source>
</evidence>
<comment type="caution">
    <text evidence="2">The sequence shown here is derived from an EMBL/GenBank/DDBJ whole genome shotgun (WGS) entry which is preliminary data.</text>
</comment>
<accession>A0ABP3Y7H3</accession>
<keyword evidence="1" id="KW-0732">Signal</keyword>
<name>A0ABP3Y7H3_9FLAO</name>
<dbReference type="EMBL" id="BAAAFH010000022">
    <property type="protein sequence ID" value="GAA0876159.1"/>
    <property type="molecule type" value="Genomic_DNA"/>
</dbReference>